<keyword evidence="9" id="KW-1185">Reference proteome</keyword>
<dbReference type="Proteomes" id="UP001500945">
    <property type="component" value="Unassembled WGS sequence"/>
</dbReference>
<dbReference type="CDD" id="cd00610">
    <property type="entry name" value="OAT_like"/>
    <property type="match status" value="1"/>
</dbReference>
<keyword evidence="2 7" id="KW-0032">Aminotransferase</keyword>
<feature type="binding site" evidence="7">
    <location>
        <position position="180"/>
    </location>
    <ligand>
        <name>substrate</name>
    </ligand>
</feature>
<evidence type="ECO:0000256" key="1">
    <source>
        <dbReference type="ARBA" id="ARBA00001933"/>
    </source>
</evidence>
<dbReference type="EC" id="2.6.1.62" evidence="7"/>
<feature type="binding site" evidence="7">
    <location>
        <begin position="355"/>
        <end position="356"/>
    </location>
    <ligand>
        <name>pyridoxal 5'-phosphate</name>
        <dbReference type="ChEBI" id="CHEBI:597326"/>
    </ligand>
</feature>
<gene>
    <name evidence="7" type="primary">bioA</name>
    <name evidence="8" type="ORF">GCM10023168_16380</name>
</gene>
<accession>A0ABP8KCZ1</accession>
<feature type="modified residue" description="N6-(pyridoxal phosphate)lysine" evidence="7">
    <location>
        <position position="321"/>
    </location>
</feature>
<proteinExistence type="inferred from homology"/>
<keyword evidence="4 7" id="KW-0949">S-adenosyl-L-methionine</keyword>
<keyword evidence="3 7" id="KW-0808">Transferase</keyword>
<feature type="binding site" evidence="7">
    <location>
        <position position="88"/>
    </location>
    <ligand>
        <name>substrate</name>
    </ligand>
</feature>
<comment type="catalytic activity">
    <reaction evidence="7">
        <text>(8S)-8-amino-7-oxononanoate + S-adenosyl-L-methionine = S-adenosyl-4-methylsulfanyl-2-oxobutanoate + (7R,8S)-7,8-diammoniononanoate</text>
        <dbReference type="Rhea" id="RHEA:16861"/>
        <dbReference type="ChEBI" id="CHEBI:16490"/>
        <dbReference type="ChEBI" id="CHEBI:59789"/>
        <dbReference type="ChEBI" id="CHEBI:149468"/>
        <dbReference type="ChEBI" id="CHEBI:149469"/>
        <dbReference type="EC" id="2.6.1.62"/>
    </reaction>
</comment>
<dbReference type="SUPFAM" id="SSF53383">
    <property type="entry name" value="PLP-dependent transferases"/>
    <property type="match status" value="1"/>
</dbReference>
<sequence length="473" mass="49952">MTPGPSTWPHPAGVGCSDGCPDSHLGTQLGGADVGELLAFDRDHVWHPYSSAVEPQEPYLVESADGIRLRIRDRAGRPREVVDAMSSWWCAVHGYAVPELDAAAHRQLGAMSHVMFGGLTHEPAIGLSRRLVELAPDGLEHVFLADSGSVSVEVAMKMALQWHLAAGRRRTRFFTIRGGYHGDTFSPMSVTDPVGGMHALFRGLLPEHVFAPRPPGGLDREPDDPELVEWERRTRALYAAHADAVAAVIVEPVLQGAGGMHVYPPHVLAVLHELAREHGALVIHDEIATGFHRTGPLWAGAGRADDGALAGLVPDILCVGKALTGGYLTLAAVLCTRAVAVGVSGGAAGGLMHGPTFMANPLACAIAAANLDLLTSRDTEAEVGRIERGLVAGLERAASLGSVGEVRVLGAVGVVQLREPVRVAEVTAAAIDRGVWVRPFRDLVYTMPPFVTSDEDLGLIASALVRAVADVHG</sequence>
<feature type="site" description="Participates in the substrate recognition with KAPA and in a stacking interaction with the adenine ring of SAM" evidence="7">
    <location>
        <position position="49"/>
    </location>
</feature>
<dbReference type="InterPro" id="IPR015421">
    <property type="entry name" value="PyrdxlP-dep_Trfase_major"/>
</dbReference>
<feature type="binding site" evidence="7">
    <location>
        <position position="285"/>
    </location>
    <ligand>
        <name>pyridoxal 5'-phosphate</name>
        <dbReference type="ChEBI" id="CHEBI:597326"/>
    </ligand>
</feature>
<dbReference type="Gene3D" id="3.40.640.10">
    <property type="entry name" value="Type I PLP-dependent aspartate aminotransferase-like (Major domain)"/>
    <property type="match status" value="1"/>
</dbReference>
<dbReference type="PANTHER" id="PTHR42684:SF17">
    <property type="entry name" value="ADENOSYLMETHIONINE-8-AMINO-7-OXONONANOATE AMINOTRANSFERASE"/>
    <property type="match status" value="1"/>
</dbReference>
<protein>
    <recommendedName>
        <fullName evidence="7">Adenosylmethionine-8-amino-7-oxononanoate aminotransferase</fullName>
        <ecNumber evidence="7">2.6.1.62</ecNumber>
    </recommendedName>
    <alternativeName>
        <fullName evidence="7">7,8-diamino-pelargonic acid aminotransferase</fullName>
        <shortName evidence="7">DAPA AT</shortName>
        <shortName evidence="7">DAPA aminotransferase</shortName>
    </alternativeName>
    <alternativeName>
        <fullName evidence="7">7,8-diaminononanoate synthase</fullName>
        <shortName evidence="7">DANS</shortName>
    </alternativeName>
    <alternativeName>
        <fullName evidence="7">Diaminopelargonic acid synthase</fullName>
    </alternativeName>
</protein>
<feature type="binding site" evidence="7">
    <location>
        <position position="321"/>
    </location>
    <ligand>
        <name>substrate</name>
    </ligand>
</feature>
<evidence type="ECO:0000256" key="5">
    <source>
        <dbReference type="ARBA" id="ARBA00022756"/>
    </source>
</evidence>
<comment type="subcellular location">
    <subcellularLocation>
        <location evidence="7">Cytoplasm</location>
    </subcellularLocation>
</comment>
<evidence type="ECO:0000256" key="3">
    <source>
        <dbReference type="ARBA" id="ARBA00022679"/>
    </source>
</evidence>
<comment type="cofactor">
    <cofactor evidence="1 7">
        <name>pyridoxal 5'-phosphate</name>
        <dbReference type="ChEBI" id="CHEBI:597326"/>
    </cofactor>
</comment>
<dbReference type="HAMAP" id="MF_00834">
    <property type="entry name" value="BioA"/>
    <property type="match status" value="1"/>
</dbReference>
<name>A0ABP8KCZ1_9MICO</name>
<keyword evidence="6 7" id="KW-0663">Pyridoxal phosphate</keyword>
<dbReference type="InterPro" id="IPR005815">
    <property type="entry name" value="BioA"/>
</dbReference>
<feature type="binding site" evidence="7">
    <location>
        <position position="354"/>
    </location>
    <ligand>
        <name>substrate</name>
    </ligand>
</feature>
<keyword evidence="7" id="KW-0963">Cytoplasm</keyword>
<dbReference type="EMBL" id="BAABGM010000011">
    <property type="protein sequence ID" value="GAA4404143.1"/>
    <property type="molecule type" value="Genomic_DNA"/>
</dbReference>
<dbReference type="InterPro" id="IPR005814">
    <property type="entry name" value="Aminotrans_3"/>
</dbReference>
<dbReference type="Pfam" id="PF00202">
    <property type="entry name" value="Aminotran_3"/>
    <property type="match status" value="1"/>
</dbReference>
<feature type="binding site" evidence="7">
    <location>
        <begin position="148"/>
        <end position="149"/>
    </location>
    <ligand>
        <name>pyridoxal 5'-phosphate</name>
        <dbReference type="ChEBI" id="CHEBI:597326"/>
    </ligand>
</feature>
<evidence type="ECO:0000256" key="7">
    <source>
        <dbReference type="HAMAP-Rule" id="MF_00834"/>
    </source>
</evidence>
<feature type="binding site" evidence="7">
    <location>
        <position position="438"/>
    </location>
    <ligand>
        <name>substrate</name>
    </ligand>
</feature>
<dbReference type="Gene3D" id="3.90.1150.10">
    <property type="entry name" value="Aspartate Aminotransferase, domain 1"/>
    <property type="match status" value="1"/>
</dbReference>
<organism evidence="8 9">
    <name type="scientific">Fodinibacter luteus</name>
    <dbReference type="NCBI Taxonomy" id="552064"/>
    <lineage>
        <taxon>Bacteria</taxon>
        <taxon>Bacillati</taxon>
        <taxon>Actinomycetota</taxon>
        <taxon>Actinomycetes</taxon>
        <taxon>Micrococcales</taxon>
        <taxon>Intrasporangiaceae</taxon>
        <taxon>Fodinibacter (ex Wang et al. 2009)</taxon>
    </lineage>
</organism>
<dbReference type="RefSeq" id="WP_345204486.1">
    <property type="nucleotide sequence ID" value="NZ_BAABGM010000011.1"/>
</dbReference>
<keyword evidence="5 7" id="KW-0093">Biotin biosynthesis</keyword>
<evidence type="ECO:0000256" key="4">
    <source>
        <dbReference type="ARBA" id="ARBA00022691"/>
    </source>
</evidence>
<comment type="similarity">
    <text evidence="7">Belongs to the class-III pyridoxal-phosphate-dependent aminotransferase family. BioA subfamily.</text>
</comment>
<evidence type="ECO:0000256" key="2">
    <source>
        <dbReference type="ARBA" id="ARBA00022576"/>
    </source>
</evidence>
<dbReference type="NCBIfam" id="NF004624">
    <property type="entry name" value="PRK05964.1"/>
    <property type="match status" value="1"/>
</dbReference>
<dbReference type="PANTHER" id="PTHR42684">
    <property type="entry name" value="ADENOSYLMETHIONINE-8-AMINO-7-OXONONANOATE AMINOTRANSFERASE"/>
    <property type="match status" value="1"/>
</dbReference>
<dbReference type="InterPro" id="IPR015422">
    <property type="entry name" value="PyrdxlP-dep_Trfase_small"/>
</dbReference>
<comment type="subunit">
    <text evidence="7">Homodimer.</text>
</comment>
<dbReference type="InterPro" id="IPR015424">
    <property type="entry name" value="PyrdxlP-dep_Trfase"/>
</dbReference>
<comment type="pathway">
    <text evidence="7">Cofactor biosynthesis; biotin biosynthesis; 7,8-diaminononanoate from 8-amino-7-oxononanoate (SAM route): step 1/1.</text>
</comment>
<evidence type="ECO:0000256" key="6">
    <source>
        <dbReference type="ARBA" id="ARBA00022898"/>
    </source>
</evidence>
<evidence type="ECO:0000313" key="9">
    <source>
        <dbReference type="Proteomes" id="UP001500945"/>
    </source>
</evidence>
<comment type="caution">
    <text evidence="8">The sequence shown here is derived from an EMBL/GenBank/DDBJ whole genome shotgun (WGS) entry which is preliminary data.</text>
</comment>
<comment type="function">
    <text evidence="7">Catalyzes the transfer of the alpha-amino group from S-adenosyl-L-methionine (SAM) to 7-keto-8-aminopelargonic acid (KAPA) to form 7,8-diaminopelargonic acid (DAPA). It is the only aminotransferase known to utilize SAM as an amino donor.</text>
</comment>
<dbReference type="NCBIfam" id="TIGR00508">
    <property type="entry name" value="bioA"/>
    <property type="match status" value="1"/>
</dbReference>
<reference evidence="9" key="1">
    <citation type="journal article" date="2019" name="Int. J. Syst. Evol. Microbiol.">
        <title>The Global Catalogue of Microorganisms (GCM) 10K type strain sequencing project: providing services to taxonomists for standard genome sequencing and annotation.</title>
        <authorList>
            <consortium name="The Broad Institute Genomics Platform"/>
            <consortium name="The Broad Institute Genome Sequencing Center for Infectious Disease"/>
            <person name="Wu L."/>
            <person name="Ma J."/>
        </authorList>
    </citation>
    <scope>NUCLEOTIDE SEQUENCE [LARGE SCALE GENOMIC DNA]</scope>
    <source>
        <strain evidence="9">JCM 17809</strain>
    </source>
</reference>
<evidence type="ECO:0000313" key="8">
    <source>
        <dbReference type="EMBL" id="GAA4404143.1"/>
    </source>
</evidence>